<dbReference type="InterPro" id="IPR036849">
    <property type="entry name" value="Enolase-like_C_sf"/>
</dbReference>
<protein>
    <submittedName>
        <fullName evidence="3">Mandelate racemase / muconate lactonizing enzyme, C-terminal domain</fullName>
    </submittedName>
</protein>
<reference evidence="3 4" key="1">
    <citation type="submission" date="2017-06" db="EMBL/GenBank/DDBJ databases">
        <title>Raineya orbicola gen. nov., sp. nov. a slightly thermophilic bacterium of the phylum Bacteroidetes and the description of Raineyaceae fam. nov.</title>
        <authorList>
            <person name="Albuquerque L."/>
            <person name="Polonia A.R.M."/>
            <person name="Barroso C."/>
            <person name="Froufe H.J.C."/>
            <person name="Lage O."/>
            <person name="Lobo-Da-Cunha A."/>
            <person name="Egas C."/>
            <person name="Da Costa M.S."/>
        </authorList>
    </citation>
    <scope>NUCLEOTIDE SEQUENCE [LARGE SCALE GENOMIC DNA]</scope>
    <source>
        <strain evidence="3 4">SPSPC-11</strain>
    </source>
</reference>
<dbReference type="GO" id="GO:0046872">
    <property type="term" value="F:metal ion binding"/>
    <property type="evidence" value="ECO:0007669"/>
    <property type="project" value="UniProtKB-KW"/>
</dbReference>
<dbReference type="Pfam" id="PF13378">
    <property type="entry name" value="MR_MLE_C"/>
    <property type="match status" value="1"/>
</dbReference>
<dbReference type="GO" id="GO:0016854">
    <property type="term" value="F:racemase and epimerase activity"/>
    <property type="evidence" value="ECO:0007669"/>
    <property type="project" value="UniProtKB-ARBA"/>
</dbReference>
<keyword evidence="4" id="KW-1185">Reference proteome</keyword>
<dbReference type="InterPro" id="IPR029017">
    <property type="entry name" value="Enolase-like_N"/>
</dbReference>
<dbReference type="SFLD" id="SFLDS00001">
    <property type="entry name" value="Enolase"/>
    <property type="match status" value="1"/>
</dbReference>
<dbReference type="SUPFAM" id="SSF54826">
    <property type="entry name" value="Enolase N-terminal domain-like"/>
    <property type="match status" value="1"/>
</dbReference>
<dbReference type="PANTHER" id="PTHR48073">
    <property type="entry name" value="O-SUCCINYLBENZOATE SYNTHASE-RELATED"/>
    <property type="match status" value="1"/>
</dbReference>
<dbReference type="EMBL" id="NKXO01000027">
    <property type="protein sequence ID" value="PKQ68071.1"/>
    <property type="molecule type" value="Genomic_DNA"/>
</dbReference>
<dbReference type="InterPro" id="IPR013342">
    <property type="entry name" value="Mandelate_racemase_C"/>
</dbReference>
<evidence type="ECO:0000256" key="1">
    <source>
        <dbReference type="ARBA" id="ARBA00022723"/>
    </source>
</evidence>
<comment type="caution">
    <text evidence="3">The sequence shown here is derived from an EMBL/GenBank/DDBJ whole genome shotgun (WGS) entry which is preliminary data.</text>
</comment>
<dbReference type="SFLD" id="SFLDG00180">
    <property type="entry name" value="muconate_cycloisomerase"/>
    <property type="match status" value="1"/>
</dbReference>
<dbReference type="Gene3D" id="3.30.390.10">
    <property type="entry name" value="Enolase-like, N-terminal domain"/>
    <property type="match status" value="1"/>
</dbReference>
<dbReference type="PANTHER" id="PTHR48073:SF2">
    <property type="entry name" value="O-SUCCINYLBENZOATE SYNTHASE"/>
    <property type="match status" value="1"/>
</dbReference>
<dbReference type="InterPro" id="IPR029065">
    <property type="entry name" value="Enolase_C-like"/>
</dbReference>
<dbReference type="SMART" id="SM00922">
    <property type="entry name" value="MR_MLE"/>
    <property type="match status" value="1"/>
</dbReference>
<name>A0A2N3ICL3_9BACT</name>
<dbReference type="SFLD" id="SFLDF00009">
    <property type="entry name" value="o-succinylbenzoate_synthase"/>
    <property type="match status" value="1"/>
</dbReference>
<keyword evidence="1" id="KW-0479">Metal-binding</keyword>
<sequence>MQNLQATFEPYVLRFRFEAGTSRGILREKKNYFIKIWDKTKPQIQGIGEINVLKGLSLDDRTDLEEKIAEILQKYQSQALQNTDLEPFPAIRFALETAEKDLQNGGQRIIFPSNFTEGKMFIPINGLIWMGNKEWMLSQIREKIEKGFTCLKMKIGALDFETELNILRAIRKEFSSPQEMILRVDANGAFSAKTALEKLKRLSELHIHSIEQPIAPNQITEMAQLCEKSPIPIALDEELIGKNSQKKYLLETIRPQFIILKPALVGGFKECETWIEQAQELGIGWWVTSALESNIGLNAIAQWTATLNFSGHQGLGTGQIYENNLPSQLHLEGEKLWFR</sequence>
<evidence type="ECO:0000313" key="4">
    <source>
        <dbReference type="Proteomes" id="UP000233387"/>
    </source>
</evidence>
<feature type="domain" description="Mandelate racemase/muconate lactonizing enzyme C-terminal" evidence="2">
    <location>
        <begin position="133"/>
        <end position="232"/>
    </location>
</feature>
<accession>A0A2N3ICL3</accession>
<evidence type="ECO:0000259" key="2">
    <source>
        <dbReference type="SMART" id="SM00922"/>
    </source>
</evidence>
<gene>
    <name evidence="3" type="ORF">Rain11_1798</name>
</gene>
<dbReference type="Gene3D" id="3.20.20.120">
    <property type="entry name" value="Enolase-like C-terminal domain"/>
    <property type="match status" value="1"/>
</dbReference>
<evidence type="ECO:0000313" key="3">
    <source>
        <dbReference type="EMBL" id="PKQ68071.1"/>
    </source>
</evidence>
<dbReference type="OrthoDB" id="9766759at2"/>
<dbReference type="GO" id="GO:0009063">
    <property type="term" value="P:amino acid catabolic process"/>
    <property type="evidence" value="ECO:0007669"/>
    <property type="project" value="InterPro"/>
</dbReference>
<dbReference type="CDD" id="cd03320">
    <property type="entry name" value="OSBS"/>
    <property type="match status" value="1"/>
</dbReference>
<dbReference type="SUPFAM" id="SSF51604">
    <property type="entry name" value="Enolase C-terminal domain-like"/>
    <property type="match status" value="1"/>
</dbReference>
<dbReference type="AlphaFoldDB" id="A0A2N3ICL3"/>
<dbReference type="RefSeq" id="WP_101359068.1">
    <property type="nucleotide sequence ID" value="NZ_NKXO01000027.1"/>
</dbReference>
<dbReference type="InterPro" id="IPR018110">
    <property type="entry name" value="Mandel_Rmase/mucon_lact_enz_CS"/>
</dbReference>
<dbReference type="PROSITE" id="PS00909">
    <property type="entry name" value="MR_MLE_2"/>
    <property type="match status" value="1"/>
</dbReference>
<organism evidence="3 4">
    <name type="scientific">Raineya orbicola</name>
    <dbReference type="NCBI Taxonomy" id="2016530"/>
    <lineage>
        <taxon>Bacteria</taxon>
        <taxon>Pseudomonadati</taxon>
        <taxon>Bacteroidota</taxon>
        <taxon>Cytophagia</taxon>
        <taxon>Cytophagales</taxon>
        <taxon>Raineyaceae</taxon>
        <taxon>Raineya</taxon>
    </lineage>
</organism>
<dbReference type="Proteomes" id="UP000233387">
    <property type="component" value="Unassembled WGS sequence"/>
</dbReference>
<proteinExistence type="predicted"/>